<dbReference type="CDD" id="cd00090">
    <property type="entry name" value="HTH_ARSR"/>
    <property type="match status" value="1"/>
</dbReference>
<sequence length="107" mass="12193">MHNLWKGHSLLVELYSKLEALAEGNRLKILDLFNDVDELTPTMICTLTGISTPLYAHHSQVLKRAGFITIRKSGRMRIVTRNAEAFREVSNVLHSVYAEELEELRDG</sequence>
<dbReference type="PRINTS" id="PR00778">
    <property type="entry name" value="HTHARSR"/>
</dbReference>
<dbReference type="InterPro" id="IPR001845">
    <property type="entry name" value="HTH_ArsR_DNA-bd_dom"/>
</dbReference>
<reference evidence="2" key="1">
    <citation type="journal article" date="2015" name="Nature">
        <title>Complex archaea that bridge the gap between prokaryotes and eukaryotes.</title>
        <authorList>
            <person name="Spang A."/>
            <person name="Saw J.H."/>
            <person name="Jorgensen S.L."/>
            <person name="Zaremba-Niedzwiedzka K."/>
            <person name="Martijn J."/>
            <person name="Lind A.E."/>
            <person name="van Eijk R."/>
            <person name="Schleper C."/>
            <person name="Guy L."/>
            <person name="Ettema T.J."/>
        </authorList>
    </citation>
    <scope>NUCLEOTIDE SEQUENCE</scope>
</reference>
<dbReference type="AlphaFoldDB" id="A0A0F9MB29"/>
<evidence type="ECO:0000259" key="1">
    <source>
        <dbReference type="PROSITE" id="PS50987"/>
    </source>
</evidence>
<gene>
    <name evidence="2" type="ORF">LCGC14_1112510</name>
</gene>
<name>A0A0F9MB29_9ZZZZ</name>
<dbReference type="GO" id="GO:0003700">
    <property type="term" value="F:DNA-binding transcription factor activity"/>
    <property type="evidence" value="ECO:0007669"/>
    <property type="project" value="InterPro"/>
</dbReference>
<dbReference type="InterPro" id="IPR036390">
    <property type="entry name" value="WH_DNA-bd_sf"/>
</dbReference>
<dbReference type="SMART" id="SM00418">
    <property type="entry name" value="HTH_ARSR"/>
    <property type="match status" value="1"/>
</dbReference>
<comment type="caution">
    <text evidence="2">The sequence shown here is derived from an EMBL/GenBank/DDBJ whole genome shotgun (WGS) entry which is preliminary data.</text>
</comment>
<proteinExistence type="predicted"/>
<dbReference type="Gene3D" id="1.10.10.10">
    <property type="entry name" value="Winged helix-like DNA-binding domain superfamily/Winged helix DNA-binding domain"/>
    <property type="match status" value="1"/>
</dbReference>
<protein>
    <recommendedName>
        <fullName evidence="1">HTH arsR-type domain-containing protein</fullName>
    </recommendedName>
</protein>
<dbReference type="InterPro" id="IPR011991">
    <property type="entry name" value="ArsR-like_HTH"/>
</dbReference>
<evidence type="ECO:0000313" key="2">
    <source>
        <dbReference type="EMBL" id="KKN02954.1"/>
    </source>
</evidence>
<dbReference type="SUPFAM" id="SSF46785">
    <property type="entry name" value="Winged helix' DNA-binding domain"/>
    <property type="match status" value="1"/>
</dbReference>
<dbReference type="PROSITE" id="PS50987">
    <property type="entry name" value="HTH_ARSR_2"/>
    <property type="match status" value="1"/>
</dbReference>
<dbReference type="EMBL" id="LAZR01005088">
    <property type="protein sequence ID" value="KKN02954.1"/>
    <property type="molecule type" value="Genomic_DNA"/>
</dbReference>
<accession>A0A0F9MB29</accession>
<feature type="domain" description="HTH arsR-type" evidence="1">
    <location>
        <begin position="6"/>
        <end position="104"/>
    </location>
</feature>
<organism evidence="2">
    <name type="scientific">marine sediment metagenome</name>
    <dbReference type="NCBI Taxonomy" id="412755"/>
    <lineage>
        <taxon>unclassified sequences</taxon>
        <taxon>metagenomes</taxon>
        <taxon>ecological metagenomes</taxon>
    </lineage>
</organism>
<dbReference type="InterPro" id="IPR036388">
    <property type="entry name" value="WH-like_DNA-bd_sf"/>
</dbReference>